<feature type="compositionally biased region" description="Low complexity" evidence="1">
    <location>
        <begin position="42"/>
        <end position="51"/>
    </location>
</feature>
<accession>A0A9P7EYU6</accession>
<feature type="region of interest" description="Disordered" evidence="1">
    <location>
        <begin position="42"/>
        <end position="65"/>
    </location>
</feature>
<sequence>MATGVYTQCVWFFMFEYMLHWPLNPEGHPPNKRTTISHRTTTIHRTTSGRRGLSREGLSREGLSSRDSSCCLKTNHTKATMLNPCIKNSTSMATACNDICAGTSRMLVIGITIPHKRKSERGEFTQGIIHELRTSQTVGWLGMCLVNQHLPPMPALVPAPAPAPVPQPALPPPPETTAQVPNVSNNEGRTLCRQHENKRVAVLDKALKKAHISIIGQVQYKPFKKKSVHEELMTCMLNVQQYLLLEADHFVEMIVDVIWQKGLYDVIALAGAALQNALKAYQMGRFKSVDALAEQFYDTYKVILVLIDSIQADPALKVSSGLLPVLAVTRAMNS</sequence>
<evidence type="ECO:0000313" key="2">
    <source>
        <dbReference type="EMBL" id="KAG2097748.1"/>
    </source>
</evidence>
<reference evidence="2" key="1">
    <citation type="journal article" date="2020" name="New Phytol.">
        <title>Comparative genomics reveals dynamic genome evolution in host specialist ectomycorrhizal fungi.</title>
        <authorList>
            <person name="Lofgren L.A."/>
            <person name="Nguyen N.H."/>
            <person name="Vilgalys R."/>
            <person name="Ruytinx J."/>
            <person name="Liao H.L."/>
            <person name="Branco S."/>
            <person name="Kuo A."/>
            <person name="LaButti K."/>
            <person name="Lipzen A."/>
            <person name="Andreopoulos W."/>
            <person name="Pangilinan J."/>
            <person name="Riley R."/>
            <person name="Hundley H."/>
            <person name="Na H."/>
            <person name="Barry K."/>
            <person name="Grigoriev I.V."/>
            <person name="Stajich J.E."/>
            <person name="Kennedy P.G."/>
        </authorList>
    </citation>
    <scope>NUCLEOTIDE SEQUENCE</scope>
    <source>
        <strain evidence="2">FC423</strain>
    </source>
</reference>
<dbReference type="EMBL" id="JABBWM010000064">
    <property type="protein sequence ID" value="KAG2097748.1"/>
    <property type="molecule type" value="Genomic_DNA"/>
</dbReference>
<evidence type="ECO:0000313" key="3">
    <source>
        <dbReference type="Proteomes" id="UP000823399"/>
    </source>
</evidence>
<dbReference type="AlphaFoldDB" id="A0A9P7EYU6"/>
<comment type="caution">
    <text evidence="2">The sequence shown here is derived from an EMBL/GenBank/DDBJ whole genome shotgun (WGS) entry which is preliminary data.</text>
</comment>
<protein>
    <submittedName>
        <fullName evidence="2">Uncharacterized protein</fullName>
    </submittedName>
</protein>
<dbReference type="GeneID" id="64696355"/>
<keyword evidence="3" id="KW-1185">Reference proteome</keyword>
<gene>
    <name evidence="2" type="ORF">F5147DRAFT_656286</name>
</gene>
<evidence type="ECO:0000256" key="1">
    <source>
        <dbReference type="SAM" id="MobiDB-lite"/>
    </source>
</evidence>
<organism evidence="2 3">
    <name type="scientific">Suillus discolor</name>
    <dbReference type="NCBI Taxonomy" id="1912936"/>
    <lineage>
        <taxon>Eukaryota</taxon>
        <taxon>Fungi</taxon>
        <taxon>Dikarya</taxon>
        <taxon>Basidiomycota</taxon>
        <taxon>Agaricomycotina</taxon>
        <taxon>Agaricomycetes</taxon>
        <taxon>Agaricomycetidae</taxon>
        <taxon>Boletales</taxon>
        <taxon>Suillineae</taxon>
        <taxon>Suillaceae</taxon>
        <taxon>Suillus</taxon>
    </lineage>
</organism>
<name>A0A9P7EYU6_9AGAM</name>
<proteinExistence type="predicted"/>
<dbReference type="Proteomes" id="UP000823399">
    <property type="component" value="Unassembled WGS sequence"/>
</dbReference>
<dbReference type="RefSeq" id="XP_041288647.1">
    <property type="nucleotide sequence ID" value="XM_041434096.1"/>
</dbReference>
<dbReference type="OrthoDB" id="2685137at2759"/>